<evidence type="ECO:0000313" key="2">
    <source>
        <dbReference type="EMBL" id="THG92758.1"/>
    </source>
</evidence>
<gene>
    <name evidence="2" type="ORF">EW026_g8255</name>
</gene>
<sequence>MQDIGNPFTDVYMDTGGDNEGGYIDNEGNQVFFSAGEDLSSPTLVELARQLDAMGRGEDIALNIPFREPLAKEAKIDEILGGDPTLTGIVQALRDMGIDEEESDEEEETAHCHDEEGWNPYSSKTVSV</sequence>
<comment type="caution">
    <text evidence="2">The sequence shown here is derived from an EMBL/GenBank/DDBJ whole genome shotgun (WGS) entry which is preliminary data.</text>
</comment>
<dbReference type="Proteomes" id="UP000309038">
    <property type="component" value="Unassembled WGS sequence"/>
</dbReference>
<accession>A0A4S4K4S7</accession>
<feature type="compositionally biased region" description="Acidic residues" evidence="1">
    <location>
        <begin position="99"/>
        <end position="108"/>
    </location>
</feature>
<evidence type="ECO:0000256" key="1">
    <source>
        <dbReference type="SAM" id="MobiDB-lite"/>
    </source>
</evidence>
<keyword evidence="3" id="KW-1185">Reference proteome</keyword>
<protein>
    <submittedName>
        <fullName evidence="2">Uncharacterized protein</fullName>
    </submittedName>
</protein>
<reference evidence="2 3" key="1">
    <citation type="submission" date="2019-02" db="EMBL/GenBank/DDBJ databases">
        <title>Genome sequencing of the rare red list fungi Phlebia centrifuga.</title>
        <authorList>
            <person name="Buettner E."/>
            <person name="Kellner H."/>
        </authorList>
    </citation>
    <scope>NUCLEOTIDE SEQUENCE [LARGE SCALE GENOMIC DNA]</scope>
    <source>
        <strain evidence="2 3">DSM 108282</strain>
    </source>
</reference>
<feature type="region of interest" description="Disordered" evidence="1">
    <location>
        <begin position="99"/>
        <end position="128"/>
    </location>
</feature>
<dbReference type="EMBL" id="SGPJ01000951">
    <property type="protein sequence ID" value="THG92758.1"/>
    <property type="molecule type" value="Genomic_DNA"/>
</dbReference>
<name>A0A4S4K4S7_9APHY</name>
<proteinExistence type="predicted"/>
<organism evidence="2 3">
    <name type="scientific">Hermanssonia centrifuga</name>
    <dbReference type="NCBI Taxonomy" id="98765"/>
    <lineage>
        <taxon>Eukaryota</taxon>
        <taxon>Fungi</taxon>
        <taxon>Dikarya</taxon>
        <taxon>Basidiomycota</taxon>
        <taxon>Agaricomycotina</taxon>
        <taxon>Agaricomycetes</taxon>
        <taxon>Polyporales</taxon>
        <taxon>Meruliaceae</taxon>
        <taxon>Hermanssonia</taxon>
    </lineage>
</organism>
<dbReference type="AlphaFoldDB" id="A0A4S4K4S7"/>
<evidence type="ECO:0000313" key="3">
    <source>
        <dbReference type="Proteomes" id="UP000309038"/>
    </source>
</evidence>